<protein>
    <submittedName>
        <fullName evidence="2">Uncharacterized protein</fullName>
    </submittedName>
</protein>
<evidence type="ECO:0000256" key="1">
    <source>
        <dbReference type="SAM" id="Phobius"/>
    </source>
</evidence>
<dbReference type="EMBL" id="JBIASD010000052">
    <property type="protein sequence ID" value="MFF3671713.1"/>
    <property type="molecule type" value="Genomic_DNA"/>
</dbReference>
<feature type="transmembrane region" description="Helical" evidence="1">
    <location>
        <begin position="6"/>
        <end position="31"/>
    </location>
</feature>
<gene>
    <name evidence="2" type="ORF">ACFYXI_39630</name>
</gene>
<proteinExistence type="predicted"/>
<sequence>MTERDLYLVFAAVAVVGVVMFAVGALSLVAYMRQGRSARFLLALVPAVVKTRARLAIEQRREVDQLRLERDDALQIITELRAEIGTQSSTIGHLRKLVARRDERAAAAEHRERLAVEHAQMLYAGCVALARSWDRLGPAVALGLATTELLGLLQQLGDPAKIRSGS</sequence>
<name>A0ABW6T6Z2_9ACTN</name>
<comment type="caution">
    <text evidence="2">The sequence shown here is derived from an EMBL/GenBank/DDBJ whole genome shotgun (WGS) entry which is preliminary data.</text>
</comment>
<keyword evidence="1" id="KW-0812">Transmembrane</keyword>
<keyword evidence="3" id="KW-1185">Reference proteome</keyword>
<evidence type="ECO:0000313" key="3">
    <source>
        <dbReference type="Proteomes" id="UP001602013"/>
    </source>
</evidence>
<dbReference type="RefSeq" id="WP_387417880.1">
    <property type="nucleotide sequence ID" value="NZ_JBIASD010000052.1"/>
</dbReference>
<keyword evidence="1" id="KW-0472">Membrane</keyword>
<accession>A0ABW6T6Z2</accession>
<keyword evidence="1" id="KW-1133">Transmembrane helix</keyword>
<reference evidence="2 3" key="1">
    <citation type="submission" date="2024-10" db="EMBL/GenBank/DDBJ databases">
        <title>The Natural Products Discovery Center: Release of the First 8490 Sequenced Strains for Exploring Actinobacteria Biosynthetic Diversity.</title>
        <authorList>
            <person name="Kalkreuter E."/>
            <person name="Kautsar S.A."/>
            <person name="Yang D."/>
            <person name="Bader C.D."/>
            <person name="Teijaro C.N."/>
            <person name="Fluegel L."/>
            <person name="Davis C.M."/>
            <person name="Simpson J.R."/>
            <person name="Lauterbach L."/>
            <person name="Steele A.D."/>
            <person name="Gui C."/>
            <person name="Meng S."/>
            <person name="Li G."/>
            <person name="Viehrig K."/>
            <person name="Ye F."/>
            <person name="Su P."/>
            <person name="Kiefer A.F."/>
            <person name="Nichols A."/>
            <person name="Cepeda A.J."/>
            <person name="Yan W."/>
            <person name="Fan B."/>
            <person name="Jiang Y."/>
            <person name="Adhikari A."/>
            <person name="Zheng C.-J."/>
            <person name="Schuster L."/>
            <person name="Cowan T.M."/>
            <person name="Smanski M.J."/>
            <person name="Chevrette M.G."/>
            <person name="De Carvalho L.P.S."/>
            <person name="Shen B."/>
        </authorList>
    </citation>
    <scope>NUCLEOTIDE SEQUENCE [LARGE SCALE GENOMIC DNA]</scope>
    <source>
        <strain evidence="2 3">NPDC002173</strain>
    </source>
</reference>
<evidence type="ECO:0000313" key="2">
    <source>
        <dbReference type="EMBL" id="MFF3671713.1"/>
    </source>
</evidence>
<dbReference type="Proteomes" id="UP001602013">
    <property type="component" value="Unassembled WGS sequence"/>
</dbReference>
<organism evidence="2 3">
    <name type="scientific">Microtetraspora malaysiensis</name>
    <dbReference type="NCBI Taxonomy" id="161358"/>
    <lineage>
        <taxon>Bacteria</taxon>
        <taxon>Bacillati</taxon>
        <taxon>Actinomycetota</taxon>
        <taxon>Actinomycetes</taxon>
        <taxon>Streptosporangiales</taxon>
        <taxon>Streptosporangiaceae</taxon>
        <taxon>Microtetraspora</taxon>
    </lineage>
</organism>